<evidence type="ECO:0000313" key="3">
    <source>
        <dbReference type="Proteomes" id="UP000000263"/>
    </source>
</evidence>
<sequence length="424" mass="44351">MIETYAVRIATLGLMVISAMLQARLLGPEGKGLLAATLSWSALIGGITLLGSDSASIYFVARTAQHTRWMIRAGLMYAVGIALIALVLPGLQINTPIDQQLMLSVALLTPILVLTALFNAICVGLNRIRLSNALNAGSALLYVLALAALSMAHVDQFEPVMATVLGVQVAVLILFTASLRHLSSADYVAPDLSALVRYSLQSFRGNLAGLLFLRSSLIIVSGMAPIAQAGIFSIAVVFADVVTMLPNTLINILLPRLAGQSPAFVARRVADAVRYGAVATLALGLLVGGCAFVVIPFGFGEGFRSAAAVALVLCTGAALGAPGMILSLYFNAIEQPGTPANAAWIGCGVLIAGSLALAPLFGAMGAALAVVIARTTITMVMAVRFCRASSLGWQTLLTLQAADLIKSERKIYAIYEQIVRTRRA</sequence>
<feature type="transmembrane region" description="Helical" evidence="1">
    <location>
        <begin position="160"/>
        <end position="182"/>
    </location>
</feature>
<dbReference type="Proteomes" id="UP000000263">
    <property type="component" value="Chromosome"/>
</dbReference>
<feature type="transmembrane region" description="Helical" evidence="1">
    <location>
        <begin position="101"/>
        <end position="121"/>
    </location>
</feature>
<keyword evidence="1" id="KW-1133">Transmembrane helix</keyword>
<reference evidence="2 3" key="1">
    <citation type="submission" date="2007-08" db="EMBL/GenBank/DDBJ databases">
        <title>Complete sequence of Roseiflexus castenholzii DSM 13941.</title>
        <authorList>
            <consortium name="US DOE Joint Genome Institute"/>
            <person name="Copeland A."/>
            <person name="Lucas S."/>
            <person name="Lapidus A."/>
            <person name="Barry K."/>
            <person name="Glavina del Rio T."/>
            <person name="Dalin E."/>
            <person name="Tice H."/>
            <person name="Pitluck S."/>
            <person name="Thompson L.S."/>
            <person name="Brettin T."/>
            <person name="Bruce D."/>
            <person name="Detter J.C."/>
            <person name="Han C."/>
            <person name="Tapia R."/>
            <person name="Schmutz J."/>
            <person name="Larimer F."/>
            <person name="Land M."/>
            <person name="Hauser L."/>
            <person name="Kyrpides N."/>
            <person name="Mikhailova N."/>
            <person name="Bryant D.A."/>
            <person name="Hanada S."/>
            <person name="Tsukatani Y."/>
            <person name="Richardson P."/>
        </authorList>
    </citation>
    <scope>NUCLEOTIDE SEQUENCE [LARGE SCALE GENOMIC DNA]</scope>
    <source>
        <strain evidence="3">DSM 13941 / HLO8</strain>
    </source>
</reference>
<dbReference type="OrthoDB" id="8482265at2"/>
<keyword evidence="1" id="KW-0812">Transmembrane</keyword>
<dbReference type="PANTHER" id="PTHR43424:SF1">
    <property type="entry name" value="LOCUS PUTATIVE PROTEIN 1-RELATED"/>
    <property type="match status" value="1"/>
</dbReference>
<dbReference type="PANTHER" id="PTHR43424">
    <property type="entry name" value="LOCUS PUTATIVE PROTEIN 1-RELATED"/>
    <property type="match status" value="1"/>
</dbReference>
<gene>
    <name evidence="2" type="ordered locus">Rcas_1352</name>
</gene>
<dbReference type="HOGENOM" id="CLU_647021_0_0_0"/>
<dbReference type="AlphaFoldDB" id="A7NIZ0"/>
<dbReference type="KEGG" id="rca:Rcas_1352"/>
<evidence type="ECO:0000313" key="2">
    <source>
        <dbReference type="EMBL" id="ABU57448.1"/>
    </source>
</evidence>
<feature type="transmembrane region" description="Helical" evidence="1">
    <location>
        <begin position="73"/>
        <end position="95"/>
    </location>
</feature>
<feature type="transmembrane region" description="Helical" evidence="1">
    <location>
        <begin position="305"/>
        <end position="330"/>
    </location>
</feature>
<name>A7NIZ0_ROSCS</name>
<dbReference type="eggNOG" id="COG2244">
    <property type="taxonomic scope" value="Bacteria"/>
</dbReference>
<accession>A7NIZ0</accession>
<protein>
    <submittedName>
        <fullName evidence="2">Polysaccharide biosynthesis protein</fullName>
    </submittedName>
</protein>
<feature type="transmembrane region" description="Helical" evidence="1">
    <location>
        <begin position="7"/>
        <end position="26"/>
    </location>
</feature>
<feature type="transmembrane region" description="Helical" evidence="1">
    <location>
        <begin position="275"/>
        <end position="299"/>
    </location>
</feature>
<feature type="transmembrane region" description="Helical" evidence="1">
    <location>
        <begin position="203"/>
        <end position="224"/>
    </location>
</feature>
<feature type="transmembrane region" description="Helical" evidence="1">
    <location>
        <begin position="230"/>
        <end position="254"/>
    </location>
</feature>
<feature type="transmembrane region" description="Helical" evidence="1">
    <location>
        <begin position="342"/>
        <end position="361"/>
    </location>
</feature>
<keyword evidence="3" id="KW-1185">Reference proteome</keyword>
<keyword evidence="1" id="KW-0472">Membrane</keyword>
<feature type="transmembrane region" description="Helical" evidence="1">
    <location>
        <begin position="133"/>
        <end position="154"/>
    </location>
</feature>
<evidence type="ECO:0000256" key="1">
    <source>
        <dbReference type="SAM" id="Phobius"/>
    </source>
</evidence>
<feature type="transmembrane region" description="Helical" evidence="1">
    <location>
        <begin position="38"/>
        <end position="61"/>
    </location>
</feature>
<organism evidence="2 3">
    <name type="scientific">Roseiflexus castenholzii (strain DSM 13941 / HLO8)</name>
    <dbReference type="NCBI Taxonomy" id="383372"/>
    <lineage>
        <taxon>Bacteria</taxon>
        <taxon>Bacillati</taxon>
        <taxon>Chloroflexota</taxon>
        <taxon>Chloroflexia</taxon>
        <taxon>Chloroflexales</taxon>
        <taxon>Roseiflexineae</taxon>
        <taxon>Roseiflexaceae</taxon>
        <taxon>Roseiflexus</taxon>
    </lineage>
</organism>
<dbReference type="EMBL" id="CP000804">
    <property type="protein sequence ID" value="ABU57448.1"/>
    <property type="molecule type" value="Genomic_DNA"/>
</dbReference>
<dbReference type="InterPro" id="IPR052556">
    <property type="entry name" value="PolySynth_Transporter"/>
</dbReference>
<dbReference type="STRING" id="383372.Rcas_1352"/>
<proteinExistence type="predicted"/>